<dbReference type="AlphaFoldDB" id="A0A9X0A529"/>
<comment type="caution">
    <text evidence="8">The sequence shown here is derived from an EMBL/GenBank/DDBJ whole genome shotgun (WGS) entry which is preliminary data.</text>
</comment>
<feature type="transmembrane region" description="Helical" evidence="6">
    <location>
        <begin position="39"/>
        <end position="63"/>
    </location>
</feature>
<evidence type="ECO:0000256" key="1">
    <source>
        <dbReference type="ARBA" id="ARBA00004651"/>
    </source>
</evidence>
<accession>A0A9X0A529</accession>
<dbReference type="OrthoDB" id="5969364at2759"/>
<evidence type="ECO:0000256" key="4">
    <source>
        <dbReference type="ARBA" id="ARBA00022989"/>
    </source>
</evidence>
<keyword evidence="5 6" id="KW-0472">Membrane</keyword>
<evidence type="ECO:0000313" key="9">
    <source>
        <dbReference type="Proteomes" id="UP001163046"/>
    </source>
</evidence>
<evidence type="ECO:0000256" key="3">
    <source>
        <dbReference type="ARBA" id="ARBA00022692"/>
    </source>
</evidence>
<keyword evidence="2" id="KW-1003">Cell membrane</keyword>
<keyword evidence="3 6" id="KW-0812">Transmembrane</keyword>
<comment type="subcellular location">
    <subcellularLocation>
        <location evidence="1">Cell membrane</location>
        <topology evidence="1">Multi-pass membrane protein</topology>
    </subcellularLocation>
</comment>
<dbReference type="PANTHER" id="PTHR22750">
    <property type="entry name" value="G-PROTEIN COUPLED RECEPTOR"/>
    <property type="match status" value="1"/>
</dbReference>
<dbReference type="PRINTS" id="PR00237">
    <property type="entry name" value="GPCRRHODOPSN"/>
</dbReference>
<evidence type="ECO:0000313" key="8">
    <source>
        <dbReference type="EMBL" id="KAJ7393233.1"/>
    </source>
</evidence>
<dbReference type="InterPro" id="IPR017452">
    <property type="entry name" value="GPCR_Rhodpsn_7TM"/>
</dbReference>
<dbReference type="SUPFAM" id="SSF81321">
    <property type="entry name" value="Family A G protein-coupled receptor-like"/>
    <property type="match status" value="1"/>
</dbReference>
<reference evidence="8" key="1">
    <citation type="submission" date="2023-01" db="EMBL/GenBank/DDBJ databases">
        <title>Genome assembly of the deep-sea coral Lophelia pertusa.</title>
        <authorList>
            <person name="Herrera S."/>
            <person name="Cordes E."/>
        </authorList>
    </citation>
    <scope>NUCLEOTIDE SEQUENCE</scope>
    <source>
        <strain evidence="8">USNM1676648</strain>
        <tissue evidence="8">Polyp</tissue>
    </source>
</reference>
<dbReference type="Pfam" id="PF00001">
    <property type="entry name" value="7tm_1"/>
    <property type="match status" value="1"/>
</dbReference>
<feature type="transmembrane region" description="Helical" evidence="6">
    <location>
        <begin position="159"/>
        <end position="179"/>
    </location>
</feature>
<dbReference type="GO" id="GO:0005886">
    <property type="term" value="C:plasma membrane"/>
    <property type="evidence" value="ECO:0007669"/>
    <property type="project" value="UniProtKB-SubCell"/>
</dbReference>
<evidence type="ECO:0000256" key="2">
    <source>
        <dbReference type="ARBA" id="ARBA00022475"/>
    </source>
</evidence>
<dbReference type="InterPro" id="IPR000276">
    <property type="entry name" value="GPCR_Rhodpsn"/>
</dbReference>
<evidence type="ECO:0000256" key="5">
    <source>
        <dbReference type="ARBA" id="ARBA00023136"/>
    </source>
</evidence>
<feature type="transmembrane region" description="Helical" evidence="6">
    <location>
        <begin position="244"/>
        <end position="263"/>
    </location>
</feature>
<evidence type="ECO:0000259" key="7">
    <source>
        <dbReference type="PROSITE" id="PS50262"/>
    </source>
</evidence>
<feature type="domain" description="G-protein coupled receptors family 1 profile" evidence="7">
    <location>
        <begin position="55"/>
        <end position="259"/>
    </location>
</feature>
<sequence length="319" mass="35146">MENSTSTQGISTVAPTLKDWCDSQSYQGQLPTFITVSSVINAVINLVLAVATIIGNILILMSLKRTSRLHAASKALFCSLAVSDLGVGLFVQPVFVGRLVYGKEGATPEMCKLFGIIINVAGVISVGVSLQILSVISVDRVLAIRLKMRYKEVATLFRTRLVLVACWFFSTFHAVMIFVSPTFFMLFQILGIIMCVGLSTVSYIIIFSTLRRLQSQVQNYGPGEEASQNAFNIKRYRKSVSTALWVYASLLACYLPFMLSIAAKISMGVSATFYWCAVVYNKASGQNSTDNTIAFFKKDSKRGLQGFFKGKRKKKTSMD</sequence>
<dbReference type="Gene3D" id="1.20.1070.10">
    <property type="entry name" value="Rhodopsin 7-helix transmembrane proteins"/>
    <property type="match status" value="1"/>
</dbReference>
<dbReference type="EMBL" id="MU825398">
    <property type="protein sequence ID" value="KAJ7393233.1"/>
    <property type="molecule type" value="Genomic_DNA"/>
</dbReference>
<protein>
    <recommendedName>
        <fullName evidence="7">G-protein coupled receptors family 1 profile domain-containing protein</fullName>
    </recommendedName>
</protein>
<feature type="transmembrane region" description="Helical" evidence="6">
    <location>
        <begin position="185"/>
        <end position="206"/>
    </location>
</feature>
<dbReference type="GO" id="GO:0004930">
    <property type="term" value="F:G protein-coupled receptor activity"/>
    <property type="evidence" value="ECO:0007669"/>
    <property type="project" value="InterPro"/>
</dbReference>
<dbReference type="CDD" id="cd00637">
    <property type="entry name" value="7tm_classA_rhodopsin-like"/>
    <property type="match status" value="1"/>
</dbReference>
<gene>
    <name evidence="8" type="ORF">OS493_006202</name>
</gene>
<keyword evidence="9" id="KW-1185">Reference proteome</keyword>
<name>A0A9X0A529_9CNID</name>
<feature type="transmembrane region" description="Helical" evidence="6">
    <location>
        <begin position="116"/>
        <end position="138"/>
    </location>
</feature>
<evidence type="ECO:0000256" key="6">
    <source>
        <dbReference type="SAM" id="Phobius"/>
    </source>
</evidence>
<organism evidence="8 9">
    <name type="scientific">Desmophyllum pertusum</name>
    <dbReference type="NCBI Taxonomy" id="174260"/>
    <lineage>
        <taxon>Eukaryota</taxon>
        <taxon>Metazoa</taxon>
        <taxon>Cnidaria</taxon>
        <taxon>Anthozoa</taxon>
        <taxon>Hexacorallia</taxon>
        <taxon>Scleractinia</taxon>
        <taxon>Caryophylliina</taxon>
        <taxon>Caryophylliidae</taxon>
        <taxon>Desmophyllum</taxon>
    </lineage>
</organism>
<proteinExistence type="predicted"/>
<feature type="transmembrane region" description="Helical" evidence="6">
    <location>
        <begin position="75"/>
        <end position="96"/>
    </location>
</feature>
<dbReference type="PROSITE" id="PS50262">
    <property type="entry name" value="G_PROTEIN_RECEP_F1_2"/>
    <property type="match status" value="1"/>
</dbReference>
<dbReference type="Proteomes" id="UP001163046">
    <property type="component" value="Unassembled WGS sequence"/>
</dbReference>
<keyword evidence="4 6" id="KW-1133">Transmembrane helix</keyword>